<protein>
    <submittedName>
        <fullName evidence="2">Uncharacterized protein</fullName>
    </submittedName>
</protein>
<reference evidence="2" key="1">
    <citation type="journal article" date="2014" name="Int. J. Syst. Evol. Microbiol.">
        <title>Complete genome sequence of Corynebacterium casei LMG S-19264T (=DSM 44701T), isolated from a smear-ripened cheese.</title>
        <authorList>
            <consortium name="US DOE Joint Genome Institute (JGI-PGF)"/>
            <person name="Walter F."/>
            <person name="Albersmeier A."/>
            <person name="Kalinowski J."/>
            <person name="Ruckert C."/>
        </authorList>
    </citation>
    <scope>NUCLEOTIDE SEQUENCE</scope>
    <source>
        <strain evidence="2">JCM 4335</strain>
    </source>
</reference>
<proteinExistence type="predicted"/>
<keyword evidence="3" id="KW-1185">Reference proteome</keyword>
<evidence type="ECO:0000256" key="1">
    <source>
        <dbReference type="SAM" id="Phobius"/>
    </source>
</evidence>
<dbReference type="RefSeq" id="WP_189532494.1">
    <property type="nucleotide sequence ID" value="NZ_BMSV01000004.1"/>
</dbReference>
<organism evidence="2 3">
    <name type="scientific">Streptomyces roseolilacinus</name>
    <dbReference type="NCBI Taxonomy" id="66904"/>
    <lineage>
        <taxon>Bacteria</taxon>
        <taxon>Bacillati</taxon>
        <taxon>Actinomycetota</taxon>
        <taxon>Actinomycetes</taxon>
        <taxon>Kitasatosporales</taxon>
        <taxon>Streptomycetaceae</taxon>
        <taxon>Streptomyces</taxon>
    </lineage>
</organism>
<keyword evidence="1" id="KW-0812">Transmembrane</keyword>
<keyword evidence="1" id="KW-0472">Membrane</keyword>
<feature type="transmembrane region" description="Helical" evidence="1">
    <location>
        <begin position="21"/>
        <end position="39"/>
    </location>
</feature>
<gene>
    <name evidence="2" type="ORF">GCM10010249_22580</name>
</gene>
<keyword evidence="1" id="KW-1133">Transmembrane helix</keyword>
<evidence type="ECO:0000313" key="2">
    <source>
        <dbReference type="EMBL" id="GGQ03687.1"/>
    </source>
</evidence>
<dbReference type="Proteomes" id="UP000654123">
    <property type="component" value="Unassembled WGS sequence"/>
</dbReference>
<dbReference type="AlphaFoldDB" id="A0A918EJA8"/>
<name>A0A918EJA8_9ACTN</name>
<sequence length="359" mass="35801">MSEDSRDQANPAPRRRRGARLTAVAAAAAVVVAGGAFWLSGGYDAWSGTGTALEDACEGDLAAGRVRALLPDSGLTASSELRQDGWYCSVSVPDGAGGDAGVEMRMRNAEEPFGPDASIAPGEGAVPLGGGWTGSFSYGDEDAGGSRGRVVLLLDCGAESGDGLLATADGRLVGGRSFEDGAARARLVSALADTALSYARRTGCDAAGGTGRVPEVAAPVVDARRPLAKASGTCRGVVDAATARRWGAGTVAETAAQPAPVERCVLGSGLGTPLYTFTASYGPYGEAALSGGGALPAGGKAVSPKGHYRMTATCPGADGTGVYEITPDDGLALDHASLREALGSFAAASAALHDCRPPA</sequence>
<accession>A0A918EJA8</accession>
<dbReference type="EMBL" id="BMSV01000004">
    <property type="protein sequence ID" value="GGQ03687.1"/>
    <property type="molecule type" value="Genomic_DNA"/>
</dbReference>
<reference evidence="2" key="2">
    <citation type="submission" date="2020-09" db="EMBL/GenBank/DDBJ databases">
        <authorList>
            <person name="Sun Q."/>
            <person name="Ohkuma M."/>
        </authorList>
    </citation>
    <scope>NUCLEOTIDE SEQUENCE</scope>
    <source>
        <strain evidence="2">JCM 4335</strain>
    </source>
</reference>
<comment type="caution">
    <text evidence="2">The sequence shown here is derived from an EMBL/GenBank/DDBJ whole genome shotgun (WGS) entry which is preliminary data.</text>
</comment>
<evidence type="ECO:0000313" key="3">
    <source>
        <dbReference type="Proteomes" id="UP000654123"/>
    </source>
</evidence>